<dbReference type="GO" id="GO:0004540">
    <property type="term" value="F:RNA nuclease activity"/>
    <property type="evidence" value="ECO:0007669"/>
    <property type="project" value="InterPro"/>
</dbReference>
<evidence type="ECO:0000256" key="4">
    <source>
        <dbReference type="ARBA" id="ARBA00022741"/>
    </source>
</evidence>
<keyword evidence="2" id="KW-1277">Toxin-antitoxin system</keyword>
<comment type="caution">
    <text evidence="7">The sequence shown here is derived from an EMBL/GenBank/DDBJ whole genome shotgun (WGS) entry which is preliminary data.</text>
</comment>
<evidence type="ECO:0000313" key="6">
    <source>
        <dbReference type="EMBL" id="RGS48910.1"/>
    </source>
</evidence>
<dbReference type="PANTHER" id="PTHR34139">
    <property type="entry name" value="UPF0331 PROTEIN MJ0127"/>
    <property type="match status" value="1"/>
</dbReference>
<dbReference type="PANTHER" id="PTHR34139:SF1">
    <property type="entry name" value="RNASE MJ1380-RELATED"/>
    <property type="match status" value="1"/>
</dbReference>
<evidence type="ECO:0000313" key="10">
    <source>
        <dbReference type="Proteomes" id="UP000285236"/>
    </source>
</evidence>
<reference evidence="9 10" key="1">
    <citation type="submission" date="2018-08" db="EMBL/GenBank/DDBJ databases">
        <title>A genome reference for cultivated species of the human gut microbiota.</title>
        <authorList>
            <person name="Zou Y."/>
            <person name="Xue W."/>
            <person name="Luo G."/>
        </authorList>
    </citation>
    <scope>NUCLEOTIDE SEQUENCE [LARGE SCALE GENOMIC DNA]</scope>
    <source>
        <strain evidence="7 10">AF15-25</strain>
        <strain evidence="6 11">AF22-1</strain>
        <strain evidence="8 9">AM42-23AC</strain>
    </source>
</reference>
<evidence type="ECO:0000313" key="11">
    <source>
        <dbReference type="Proteomes" id="UP000286113"/>
    </source>
</evidence>
<dbReference type="GO" id="GO:0000166">
    <property type="term" value="F:nucleotide binding"/>
    <property type="evidence" value="ECO:0007669"/>
    <property type="project" value="UniProtKB-KW"/>
</dbReference>
<keyword evidence="1" id="KW-0597">Phosphoprotein</keyword>
<dbReference type="GO" id="GO:0110001">
    <property type="term" value="C:toxin-antitoxin complex"/>
    <property type="evidence" value="ECO:0007669"/>
    <property type="project" value="InterPro"/>
</dbReference>
<evidence type="ECO:0000256" key="5">
    <source>
        <dbReference type="ARBA" id="ARBA00022801"/>
    </source>
</evidence>
<dbReference type="EMBL" id="QRYP01000004">
    <property type="protein sequence ID" value="RGU99875.1"/>
    <property type="molecule type" value="Genomic_DNA"/>
</dbReference>
<dbReference type="AlphaFoldDB" id="A0AA93BE51"/>
<dbReference type="Pfam" id="PF01934">
    <property type="entry name" value="HepT-like"/>
    <property type="match status" value="1"/>
</dbReference>
<dbReference type="InterPro" id="IPR008201">
    <property type="entry name" value="HepT-like"/>
</dbReference>
<dbReference type="RefSeq" id="WP_118079065.1">
    <property type="nucleotide sequence ID" value="NZ_JBALKP010000001.1"/>
</dbReference>
<dbReference type="EMBL" id="QSFW01000002">
    <property type="protein sequence ID" value="RHA89245.1"/>
    <property type="molecule type" value="Genomic_DNA"/>
</dbReference>
<proteinExistence type="predicted"/>
<accession>A0AA93BE51</accession>
<name>A0AA93BE51_9BACT</name>
<dbReference type="Proteomes" id="UP000285236">
    <property type="component" value="Unassembled WGS sequence"/>
</dbReference>
<gene>
    <name evidence="8" type="ORF">DW916_01660</name>
    <name evidence="7" type="ORF">DWW35_02665</name>
    <name evidence="6" type="ORF">DWX90_00075</name>
</gene>
<evidence type="ECO:0000313" key="7">
    <source>
        <dbReference type="EMBL" id="RGU99875.1"/>
    </source>
</evidence>
<evidence type="ECO:0000256" key="1">
    <source>
        <dbReference type="ARBA" id="ARBA00022553"/>
    </source>
</evidence>
<evidence type="ECO:0000313" key="8">
    <source>
        <dbReference type="EMBL" id="RHA89245.1"/>
    </source>
</evidence>
<dbReference type="EMBL" id="QRVN01000001">
    <property type="protein sequence ID" value="RGS48910.1"/>
    <property type="molecule type" value="Genomic_DNA"/>
</dbReference>
<dbReference type="GO" id="GO:0016787">
    <property type="term" value="F:hydrolase activity"/>
    <property type="evidence" value="ECO:0007669"/>
    <property type="project" value="UniProtKB-KW"/>
</dbReference>
<dbReference type="Proteomes" id="UP000284990">
    <property type="component" value="Unassembled WGS sequence"/>
</dbReference>
<evidence type="ECO:0000256" key="2">
    <source>
        <dbReference type="ARBA" id="ARBA00022649"/>
    </source>
</evidence>
<protein>
    <submittedName>
        <fullName evidence="7">DUF86 domain-containing protein</fullName>
    </submittedName>
</protein>
<keyword evidence="3" id="KW-0540">Nuclease</keyword>
<keyword evidence="4" id="KW-0547">Nucleotide-binding</keyword>
<dbReference type="Proteomes" id="UP000286113">
    <property type="component" value="Unassembled WGS sequence"/>
</dbReference>
<organism evidence="7 10">
    <name type="scientific">Segatella copri</name>
    <dbReference type="NCBI Taxonomy" id="165179"/>
    <lineage>
        <taxon>Bacteria</taxon>
        <taxon>Pseudomonadati</taxon>
        <taxon>Bacteroidota</taxon>
        <taxon>Bacteroidia</taxon>
        <taxon>Bacteroidales</taxon>
        <taxon>Prevotellaceae</taxon>
        <taxon>Segatella</taxon>
    </lineage>
</organism>
<evidence type="ECO:0000313" key="9">
    <source>
        <dbReference type="Proteomes" id="UP000284990"/>
    </source>
</evidence>
<dbReference type="InterPro" id="IPR051813">
    <property type="entry name" value="HepT_RNase_toxin"/>
</dbReference>
<evidence type="ECO:0000256" key="3">
    <source>
        <dbReference type="ARBA" id="ARBA00022722"/>
    </source>
</evidence>
<sequence>MREKVKDRGRLEHILEAINEIQEYKSQYTLEDVKNSKLVFYGFTKFVEVIGEAVYMLTKEFRASHPEVDWRVIERMRHVLVHGYYTVDPESLWDTIECDIPELKPWIEKYLQEQPE</sequence>
<keyword evidence="5" id="KW-0378">Hydrolase</keyword>